<reference evidence="1" key="1">
    <citation type="submission" date="2021-04" db="EMBL/GenBank/DDBJ databases">
        <authorList>
            <person name="Hornung B."/>
        </authorList>
    </citation>
    <scope>NUCLEOTIDE SEQUENCE</scope>
    <source>
        <strain evidence="1">G5G6</strain>
    </source>
</reference>
<dbReference type="EMBL" id="CAJQUM010000001">
    <property type="protein sequence ID" value="CAG4883961.1"/>
    <property type="molecule type" value="Genomic_DNA"/>
</dbReference>
<keyword evidence="2" id="KW-1185">Reference proteome</keyword>
<proteinExistence type="predicted"/>
<evidence type="ECO:0000313" key="2">
    <source>
        <dbReference type="Proteomes" id="UP000742786"/>
    </source>
</evidence>
<dbReference type="AlphaFoldDB" id="A0A916NI00"/>
<gene>
    <name evidence="1" type="ORF">GTOL_11844</name>
</gene>
<evidence type="ECO:0000313" key="1">
    <source>
        <dbReference type="EMBL" id="CAG4883961.1"/>
    </source>
</evidence>
<name>A0A916NI00_9PROT</name>
<organism evidence="1 2">
    <name type="scientific">Georgfuchsia toluolica</name>
    <dbReference type="NCBI Taxonomy" id="424218"/>
    <lineage>
        <taxon>Bacteria</taxon>
        <taxon>Pseudomonadati</taxon>
        <taxon>Pseudomonadota</taxon>
        <taxon>Betaproteobacteria</taxon>
        <taxon>Nitrosomonadales</taxon>
        <taxon>Sterolibacteriaceae</taxon>
        <taxon>Georgfuchsia</taxon>
    </lineage>
</organism>
<dbReference type="Proteomes" id="UP000742786">
    <property type="component" value="Unassembled WGS sequence"/>
</dbReference>
<sequence>MAAEYTENAGMIVKPLESAAIGSSIGVAIVGAKCKSIYEKMLANRDSWQSAAVPILMIER</sequence>
<accession>A0A916NI00</accession>
<comment type="caution">
    <text evidence="1">The sequence shown here is derived from an EMBL/GenBank/DDBJ whole genome shotgun (WGS) entry which is preliminary data.</text>
</comment>
<protein>
    <submittedName>
        <fullName evidence="1">Uncharacterized protein</fullName>
    </submittedName>
</protein>